<accession>A0ABR1LPC2</accession>
<name>A0ABR1LPC2_9PEZI</name>
<comment type="caution">
    <text evidence="1">The sequence shown here is derived from an EMBL/GenBank/DDBJ whole genome shotgun (WGS) entry which is preliminary data.</text>
</comment>
<keyword evidence="2" id="KW-1185">Reference proteome</keyword>
<dbReference type="EMBL" id="JBBPEH010000006">
    <property type="protein sequence ID" value="KAK7537026.1"/>
    <property type="molecule type" value="Genomic_DNA"/>
</dbReference>
<evidence type="ECO:0000313" key="2">
    <source>
        <dbReference type="Proteomes" id="UP001360953"/>
    </source>
</evidence>
<proteinExistence type="predicted"/>
<evidence type="ECO:0000313" key="1">
    <source>
        <dbReference type="EMBL" id="KAK7537026.1"/>
    </source>
</evidence>
<sequence length="243" mass="26485">MQFTWLDVSSPFFHSILSAENRSLDGTVIVREHFSCFFIYILSSEDAASKSFSSQLDLPSPLPYITLFPIRITSPNSKALSSFCRIWALGFLFPVLLISGHTTATGKEQAPAKAEPKVVAHAVEVGEPGSHVCVSVDGARLSPSLKSPRPIDRFHIRDVQARTDNRRHFSASLVNTHTSATSPATVGAIATIIGKRPTTATGMRQTQKKAAVWRAERALVGLLIAASIMKMGMSAVLRTMYEE</sequence>
<reference evidence="1 2" key="1">
    <citation type="submission" date="2024-04" db="EMBL/GenBank/DDBJ databases">
        <title>Phyllosticta paracitricarpa is synonymous to the EU quarantine fungus P. citricarpa based on phylogenomic analyses.</title>
        <authorList>
            <consortium name="Lawrence Berkeley National Laboratory"/>
            <person name="Van ingen-buijs V.A."/>
            <person name="Van westerhoven A.C."/>
            <person name="Haridas S."/>
            <person name="Skiadas P."/>
            <person name="Martin F."/>
            <person name="Groenewald J.Z."/>
            <person name="Crous P.W."/>
            <person name="Seidl M.F."/>
        </authorList>
    </citation>
    <scope>NUCLEOTIDE SEQUENCE [LARGE SCALE GENOMIC DNA]</scope>
    <source>
        <strain evidence="1 2">CPC 17464</strain>
    </source>
</reference>
<dbReference type="GeneID" id="92028556"/>
<protein>
    <submittedName>
        <fullName evidence="1">Uncharacterized protein</fullName>
    </submittedName>
</protein>
<dbReference type="Proteomes" id="UP001360953">
    <property type="component" value="Unassembled WGS sequence"/>
</dbReference>
<dbReference type="RefSeq" id="XP_066655177.1">
    <property type="nucleotide sequence ID" value="XM_066795650.1"/>
</dbReference>
<gene>
    <name evidence="1" type="ORF">J3D65DRAFT_362323</name>
</gene>
<organism evidence="1 2">
    <name type="scientific">Phyllosticta citribraziliensis</name>
    <dbReference type="NCBI Taxonomy" id="989973"/>
    <lineage>
        <taxon>Eukaryota</taxon>
        <taxon>Fungi</taxon>
        <taxon>Dikarya</taxon>
        <taxon>Ascomycota</taxon>
        <taxon>Pezizomycotina</taxon>
        <taxon>Dothideomycetes</taxon>
        <taxon>Dothideomycetes incertae sedis</taxon>
        <taxon>Botryosphaeriales</taxon>
        <taxon>Phyllostictaceae</taxon>
        <taxon>Phyllosticta</taxon>
    </lineage>
</organism>